<organism evidence="1 2">
    <name type="scientific">Camellia sinensis</name>
    <name type="common">Tea plant</name>
    <name type="synonym">Thea sinensis</name>
    <dbReference type="NCBI Taxonomy" id="4442"/>
    <lineage>
        <taxon>Eukaryota</taxon>
        <taxon>Viridiplantae</taxon>
        <taxon>Streptophyta</taxon>
        <taxon>Embryophyta</taxon>
        <taxon>Tracheophyta</taxon>
        <taxon>Spermatophyta</taxon>
        <taxon>Magnoliopsida</taxon>
        <taxon>eudicotyledons</taxon>
        <taxon>Gunneridae</taxon>
        <taxon>Pentapetalae</taxon>
        <taxon>asterids</taxon>
        <taxon>Ericales</taxon>
        <taxon>Theaceae</taxon>
        <taxon>Camellia</taxon>
    </lineage>
</organism>
<dbReference type="AlphaFoldDB" id="A0A7J7G3B3"/>
<reference evidence="2" key="1">
    <citation type="journal article" date="2020" name="Nat. Commun.">
        <title>Genome assembly of wild tea tree DASZ reveals pedigree and selection history of tea varieties.</title>
        <authorList>
            <person name="Zhang W."/>
            <person name="Zhang Y."/>
            <person name="Qiu H."/>
            <person name="Guo Y."/>
            <person name="Wan H."/>
            <person name="Zhang X."/>
            <person name="Scossa F."/>
            <person name="Alseekh S."/>
            <person name="Zhang Q."/>
            <person name="Wang P."/>
            <person name="Xu L."/>
            <person name="Schmidt M.H."/>
            <person name="Jia X."/>
            <person name="Li D."/>
            <person name="Zhu A."/>
            <person name="Guo F."/>
            <person name="Chen W."/>
            <person name="Ni D."/>
            <person name="Usadel B."/>
            <person name="Fernie A.R."/>
            <person name="Wen W."/>
        </authorList>
    </citation>
    <scope>NUCLEOTIDE SEQUENCE [LARGE SCALE GENOMIC DNA]</scope>
    <source>
        <strain evidence="2">cv. G240</strain>
    </source>
</reference>
<accession>A0A7J7G3B3</accession>
<comment type="caution">
    <text evidence="1">The sequence shown here is derived from an EMBL/GenBank/DDBJ whole genome shotgun (WGS) entry which is preliminary data.</text>
</comment>
<dbReference type="EMBL" id="JACBKZ010000014">
    <property type="protein sequence ID" value="KAF5933776.1"/>
    <property type="molecule type" value="Genomic_DNA"/>
</dbReference>
<evidence type="ECO:0000313" key="2">
    <source>
        <dbReference type="Proteomes" id="UP000593564"/>
    </source>
</evidence>
<keyword evidence="2" id="KW-1185">Reference proteome</keyword>
<name>A0A7J7G3B3_CAMSI</name>
<proteinExistence type="predicted"/>
<evidence type="ECO:0000313" key="1">
    <source>
        <dbReference type="EMBL" id="KAF5933776.1"/>
    </source>
</evidence>
<sequence length="129" mass="14097">MTQLNTVPIINNIVMIRTVASASDLIDEETIPLPKGPRASTDPSSLHLNQIHILPSGYNPSIYITPVHLPKPEVFIPESTNLCMMDAPGPQSSQTREPTTFELMRMIEDLQRTVADLAFGILAPSSTTS</sequence>
<dbReference type="Proteomes" id="UP000593564">
    <property type="component" value="Unassembled WGS sequence"/>
</dbReference>
<gene>
    <name evidence="1" type="ORF">HYC85_029947</name>
</gene>
<reference evidence="1 2" key="2">
    <citation type="submission" date="2020-07" db="EMBL/GenBank/DDBJ databases">
        <title>Genome assembly of wild tea tree DASZ reveals pedigree and selection history of tea varieties.</title>
        <authorList>
            <person name="Zhang W."/>
        </authorList>
    </citation>
    <scope>NUCLEOTIDE SEQUENCE [LARGE SCALE GENOMIC DNA]</scope>
    <source>
        <strain evidence="2">cv. G240</strain>
        <tissue evidence="1">Leaf</tissue>
    </source>
</reference>
<protein>
    <submittedName>
        <fullName evidence="1">Uncharacterized protein</fullName>
    </submittedName>
</protein>